<accession>A0ABT0LVT2</accession>
<comment type="caution">
    <text evidence="1">The sequence shown here is derived from an EMBL/GenBank/DDBJ whole genome shotgun (WGS) entry which is preliminary data.</text>
</comment>
<gene>
    <name evidence="1" type="ORF">M3O51_19580</name>
</gene>
<dbReference type="EMBL" id="JAMBED010000075">
    <property type="protein sequence ID" value="MCL1553436.1"/>
    <property type="molecule type" value="Genomic_DNA"/>
</dbReference>
<protein>
    <recommendedName>
        <fullName evidence="3">Secreted protein</fullName>
    </recommendedName>
</protein>
<keyword evidence="2" id="KW-1185">Reference proteome</keyword>
<organism evidence="1 2">
    <name type="scientific">Xanthomonas nasturtii</name>
    <dbReference type="NCBI Taxonomy" id="1843581"/>
    <lineage>
        <taxon>Bacteria</taxon>
        <taxon>Pseudomonadati</taxon>
        <taxon>Pseudomonadota</taxon>
        <taxon>Gammaproteobacteria</taxon>
        <taxon>Lysobacterales</taxon>
        <taxon>Lysobacteraceae</taxon>
        <taxon>Xanthomonas</taxon>
    </lineage>
</organism>
<name>A0ABT0LVT2_9XANT</name>
<dbReference type="Proteomes" id="UP001167357">
    <property type="component" value="Unassembled WGS sequence"/>
</dbReference>
<proteinExistence type="predicted"/>
<evidence type="ECO:0008006" key="3">
    <source>
        <dbReference type="Google" id="ProtNLM"/>
    </source>
</evidence>
<dbReference type="RefSeq" id="WP_249048482.1">
    <property type="nucleotide sequence ID" value="NZ_JAMBDX010000045.1"/>
</dbReference>
<evidence type="ECO:0000313" key="1">
    <source>
        <dbReference type="EMBL" id="MCL1553436.1"/>
    </source>
</evidence>
<evidence type="ECO:0000313" key="2">
    <source>
        <dbReference type="Proteomes" id="UP001167357"/>
    </source>
</evidence>
<reference evidence="1" key="1">
    <citation type="submission" date="2022-04" db="EMBL/GenBank/DDBJ databases">
        <title>Genomic comparison of 19 strains of Xanthomonas nasturtii, a newly emerging watercress pathogen.</title>
        <authorList>
            <person name="Harrison J."/>
            <person name="Greer S."/>
            <person name="Hussain R."/>
            <person name="Lascelles D."/>
            <person name="Roberts M."/>
            <person name="Carter B."/>
            <person name="Bryning A."/>
            <person name="Carroll S."/>
            <person name="Aspin A."/>
            <person name="Cruz L."/>
            <person name="Cruz J."/>
            <person name="Grant M."/>
            <person name="Vicente J."/>
            <person name="Studholme D.J."/>
        </authorList>
    </citation>
    <scope>NUCLEOTIDE SEQUENCE</scope>
    <source>
        <strain evidence="1">10016B</strain>
    </source>
</reference>
<sequence>MHLLLAAVHRLVLRLCRLHARMQAFVQCRVRAVRYLRDESRLACRRRLRFFGAVQAGAKLLPSYERGAA</sequence>